<dbReference type="GeneID" id="57093736"/>
<dbReference type="Gene3D" id="3.40.50.450">
    <property type="match status" value="1"/>
</dbReference>
<dbReference type="RefSeq" id="WP_099068753.1">
    <property type="nucleotide sequence ID" value="NZ_LAHD01000011.1"/>
</dbReference>
<dbReference type="AlphaFoldDB" id="A0A9Q5ZFC4"/>
<dbReference type="Proteomes" id="UP000222310">
    <property type="component" value="Unassembled WGS sequence"/>
</dbReference>
<protein>
    <recommendedName>
        <fullName evidence="3">Molybdenum cofactor carrier</fullName>
    </recommendedName>
</protein>
<dbReference type="EMBL" id="LAHD01000011">
    <property type="protein sequence ID" value="PHK05952.1"/>
    <property type="molecule type" value="Genomic_DNA"/>
</dbReference>
<dbReference type="InterPro" id="IPR024755">
    <property type="entry name" value="cpYpsA"/>
</dbReference>
<evidence type="ECO:0000313" key="2">
    <source>
        <dbReference type="Proteomes" id="UP000222310"/>
    </source>
</evidence>
<dbReference type="Pfam" id="PF12694">
    <property type="entry name" value="cpYpsA"/>
    <property type="match status" value="1"/>
</dbReference>
<gene>
    <name evidence="1" type="ORF">VF08_06055</name>
</gene>
<dbReference type="SUPFAM" id="SSF102405">
    <property type="entry name" value="MCP/YpsA-like"/>
    <property type="match status" value="1"/>
</dbReference>
<comment type="caution">
    <text evidence="1">The sequence shown here is derived from an EMBL/GenBank/DDBJ whole genome shotgun (WGS) entry which is preliminary data.</text>
</comment>
<proteinExistence type="predicted"/>
<reference evidence="1 2" key="1">
    <citation type="submission" date="2015-02" db="EMBL/GenBank/DDBJ databases">
        <title>Nostoc linckia genome annotation.</title>
        <authorList>
            <person name="Zhou Z."/>
        </authorList>
    </citation>
    <scope>NUCLEOTIDE SEQUENCE [LARGE SCALE GENOMIC DNA]</scope>
    <source>
        <strain evidence="2">z8</strain>
    </source>
</reference>
<accession>A0A9Q5ZFC4</accession>
<evidence type="ECO:0008006" key="3">
    <source>
        <dbReference type="Google" id="ProtNLM"/>
    </source>
</evidence>
<organism evidence="1 2">
    <name type="scientific">Nostoc linckia z8</name>
    <dbReference type="NCBI Taxonomy" id="1628746"/>
    <lineage>
        <taxon>Bacteria</taxon>
        <taxon>Bacillati</taxon>
        <taxon>Cyanobacteriota</taxon>
        <taxon>Cyanophyceae</taxon>
        <taxon>Nostocales</taxon>
        <taxon>Nostocaceae</taxon>
        <taxon>Nostoc</taxon>
    </lineage>
</organism>
<name>A0A9Q5ZFC4_NOSLI</name>
<evidence type="ECO:0000313" key="1">
    <source>
        <dbReference type="EMBL" id="PHK05952.1"/>
    </source>
</evidence>
<sequence length="154" mass="17187">MSKNLKIVSGGQTGADRAALDWAIAHKVPHGGWCPQGRKAEDGVIHICYNLTETPSTEYSQRTEWNVRDSDGTIIFSITEKLFAGTLLTAQLTQKYHKPYIHICQGFTLNTVSELLLFISKYKIVTLNIAGPRASDEPEVYQFVKSTLEKAIFP</sequence>